<keyword evidence="2" id="KW-0472">Membrane</keyword>
<dbReference type="AlphaFoldDB" id="A0A7C8I5I9"/>
<feature type="transmembrane region" description="Helical" evidence="2">
    <location>
        <begin position="107"/>
        <end position="133"/>
    </location>
</feature>
<name>A0A7C8I5I9_9PLEO</name>
<proteinExistence type="predicted"/>
<keyword evidence="4" id="KW-1185">Reference proteome</keyword>
<feature type="transmembrane region" description="Helical" evidence="2">
    <location>
        <begin position="12"/>
        <end position="32"/>
    </location>
</feature>
<keyword evidence="2" id="KW-0812">Transmembrane</keyword>
<evidence type="ECO:0000256" key="2">
    <source>
        <dbReference type="SAM" id="Phobius"/>
    </source>
</evidence>
<comment type="caution">
    <text evidence="3">The sequence shown here is derived from an EMBL/GenBank/DDBJ whole genome shotgun (WGS) entry which is preliminary data.</text>
</comment>
<protein>
    <submittedName>
        <fullName evidence="3">Uncharacterized protein</fullName>
    </submittedName>
</protein>
<dbReference type="OrthoDB" id="4167046at2759"/>
<evidence type="ECO:0000313" key="4">
    <source>
        <dbReference type="Proteomes" id="UP000481861"/>
    </source>
</evidence>
<dbReference type="EMBL" id="JAADJZ010000032">
    <property type="protein sequence ID" value="KAF2865670.1"/>
    <property type="molecule type" value="Genomic_DNA"/>
</dbReference>
<evidence type="ECO:0000256" key="1">
    <source>
        <dbReference type="SAM" id="MobiDB-lite"/>
    </source>
</evidence>
<organism evidence="3 4">
    <name type="scientific">Massariosphaeria phaeospora</name>
    <dbReference type="NCBI Taxonomy" id="100035"/>
    <lineage>
        <taxon>Eukaryota</taxon>
        <taxon>Fungi</taxon>
        <taxon>Dikarya</taxon>
        <taxon>Ascomycota</taxon>
        <taxon>Pezizomycotina</taxon>
        <taxon>Dothideomycetes</taxon>
        <taxon>Pleosporomycetidae</taxon>
        <taxon>Pleosporales</taxon>
        <taxon>Pleosporales incertae sedis</taxon>
        <taxon>Massariosphaeria</taxon>
    </lineage>
</organism>
<reference evidence="3 4" key="1">
    <citation type="submission" date="2020-01" db="EMBL/GenBank/DDBJ databases">
        <authorList>
            <consortium name="DOE Joint Genome Institute"/>
            <person name="Haridas S."/>
            <person name="Albert R."/>
            <person name="Binder M."/>
            <person name="Bloem J."/>
            <person name="Labutti K."/>
            <person name="Salamov A."/>
            <person name="Andreopoulos B."/>
            <person name="Baker S.E."/>
            <person name="Barry K."/>
            <person name="Bills G."/>
            <person name="Bluhm B.H."/>
            <person name="Cannon C."/>
            <person name="Castanera R."/>
            <person name="Culley D.E."/>
            <person name="Daum C."/>
            <person name="Ezra D."/>
            <person name="Gonzalez J.B."/>
            <person name="Henrissat B."/>
            <person name="Kuo A."/>
            <person name="Liang C."/>
            <person name="Lipzen A."/>
            <person name="Lutzoni F."/>
            <person name="Magnuson J."/>
            <person name="Mondo S."/>
            <person name="Nolan M."/>
            <person name="Ohm R."/>
            <person name="Pangilinan J."/>
            <person name="Park H.-J.H."/>
            <person name="Ramirez L."/>
            <person name="Alfaro M."/>
            <person name="Sun H."/>
            <person name="Tritt A."/>
            <person name="Yoshinaga Y."/>
            <person name="Zwiers L.-H.L."/>
            <person name="Turgeon B.G."/>
            <person name="Goodwin S.B."/>
            <person name="Spatafora J.W."/>
            <person name="Crous P.W."/>
            <person name="Grigoriev I.V."/>
        </authorList>
    </citation>
    <scope>NUCLEOTIDE SEQUENCE [LARGE SCALE GENOMIC DNA]</scope>
    <source>
        <strain evidence="3 4">CBS 611.86</strain>
    </source>
</reference>
<keyword evidence="2" id="KW-1133">Transmembrane helix</keyword>
<feature type="region of interest" description="Disordered" evidence="1">
    <location>
        <begin position="184"/>
        <end position="204"/>
    </location>
</feature>
<feature type="transmembrane region" description="Helical" evidence="2">
    <location>
        <begin position="153"/>
        <end position="173"/>
    </location>
</feature>
<evidence type="ECO:0000313" key="3">
    <source>
        <dbReference type="EMBL" id="KAF2865670.1"/>
    </source>
</evidence>
<accession>A0A7C8I5I9</accession>
<dbReference type="Proteomes" id="UP000481861">
    <property type="component" value="Unassembled WGS sequence"/>
</dbReference>
<sequence>MGLPHGYSSTPGSPSLLIITFFVALLWILFIAELSLGKRDSDTYDRYWAQYPNRLSGGKSPSPPYPDWRWSSSGATHFAILAFALLLEVLHLPIHHFLIYKQKMRPVAALCTSLFMFAIWLANAIICQIVIIGQENGYADELSTDELAMAGTVLRYLVVILYMFYAAYSAVAVHRRRMESKNPNAMRELGERRGVGQEQNVEVM</sequence>
<gene>
    <name evidence="3" type="ORF">BDV95DRAFT_599633</name>
</gene>